<feature type="transmembrane region" description="Helical" evidence="5">
    <location>
        <begin position="177"/>
        <end position="201"/>
    </location>
</feature>
<comment type="caution">
    <text evidence="7">The sequence shown here is derived from an EMBL/GenBank/DDBJ whole genome shotgun (WGS) entry which is preliminary data.</text>
</comment>
<feature type="transmembrane region" description="Helical" evidence="5">
    <location>
        <begin position="315"/>
        <end position="334"/>
    </location>
</feature>
<evidence type="ECO:0000256" key="3">
    <source>
        <dbReference type="ARBA" id="ARBA00022989"/>
    </source>
</evidence>
<evidence type="ECO:0000256" key="5">
    <source>
        <dbReference type="SAM" id="Phobius"/>
    </source>
</evidence>
<organism evidence="7 8">
    <name type="scientific">Candidatus Aeolococcus gillhamiae</name>
    <dbReference type="NCBI Taxonomy" id="3127015"/>
    <lineage>
        <taxon>Bacteria</taxon>
        <taxon>Bacillati</taxon>
        <taxon>Candidatus Dormiibacterota</taxon>
        <taxon>Candidatus Dormibacteria</taxon>
        <taxon>Candidatus Aeolococcales</taxon>
        <taxon>Candidatus Aeolococcaceae</taxon>
        <taxon>Candidatus Aeolococcus</taxon>
    </lineage>
</organism>
<name>A0A934JPX9_9BACT</name>
<comment type="subcellular location">
    <subcellularLocation>
        <location evidence="1">Membrane</location>
        <topology evidence="1">Multi-pass membrane protein</topology>
    </subcellularLocation>
</comment>
<accession>A0A934JPX9</accession>
<evidence type="ECO:0000313" key="8">
    <source>
        <dbReference type="Proteomes" id="UP000606991"/>
    </source>
</evidence>
<feature type="transmembrane region" description="Helical" evidence="5">
    <location>
        <begin position="136"/>
        <end position="157"/>
    </location>
</feature>
<dbReference type="Gene3D" id="1.20.1740.10">
    <property type="entry name" value="Amino acid/polyamine transporter I"/>
    <property type="match status" value="1"/>
</dbReference>
<evidence type="ECO:0000313" key="7">
    <source>
        <dbReference type="EMBL" id="MBJ7593426.1"/>
    </source>
</evidence>
<feature type="transmembrane region" description="Helical" evidence="5">
    <location>
        <begin position="108"/>
        <end position="124"/>
    </location>
</feature>
<evidence type="ECO:0000259" key="6">
    <source>
        <dbReference type="Pfam" id="PF00324"/>
    </source>
</evidence>
<dbReference type="Pfam" id="PF00324">
    <property type="entry name" value="AA_permease"/>
    <property type="match status" value="1"/>
</dbReference>
<dbReference type="InterPro" id="IPR004841">
    <property type="entry name" value="AA-permease/SLC12A_dom"/>
</dbReference>
<feature type="transmembrane region" description="Helical" evidence="5">
    <location>
        <begin position="417"/>
        <end position="437"/>
    </location>
</feature>
<keyword evidence="4 5" id="KW-0472">Membrane</keyword>
<protein>
    <submittedName>
        <fullName evidence="7">APC family permease</fullName>
    </submittedName>
</protein>
<gene>
    <name evidence="7" type="ORF">JF886_00960</name>
</gene>
<feature type="transmembrane region" description="Helical" evidence="5">
    <location>
        <begin position="25"/>
        <end position="44"/>
    </location>
</feature>
<dbReference type="InterPro" id="IPR050367">
    <property type="entry name" value="APC_superfamily"/>
</dbReference>
<dbReference type="PANTHER" id="PTHR42770:SF16">
    <property type="entry name" value="AMINO ACID PERMEASE"/>
    <property type="match status" value="1"/>
</dbReference>
<dbReference type="EMBL" id="JAEKNS010000015">
    <property type="protein sequence ID" value="MBJ7593426.1"/>
    <property type="molecule type" value="Genomic_DNA"/>
</dbReference>
<feature type="transmembrane region" description="Helical" evidence="5">
    <location>
        <begin position="213"/>
        <end position="233"/>
    </location>
</feature>
<keyword evidence="3 5" id="KW-1133">Transmembrane helix</keyword>
<dbReference type="PANTHER" id="PTHR42770">
    <property type="entry name" value="AMINO ACID TRANSPORTER-RELATED"/>
    <property type="match status" value="1"/>
</dbReference>
<dbReference type="Proteomes" id="UP000606991">
    <property type="component" value="Unassembled WGS sequence"/>
</dbReference>
<dbReference type="PIRSF" id="PIRSF006060">
    <property type="entry name" value="AA_transporter"/>
    <property type="match status" value="1"/>
</dbReference>
<feature type="transmembrane region" description="Helical" evidence="5">
    <location>
        <begin position="346"/>
        <end position="369"/>
    </location>
</feature>
<dbReference type="AlphaFoldDB" id="A0A934JPX9"/>
<sequence>MAPGAAIAASIPAGAAYAGGSLPLAVVLALIACLFTAIAIGELARHIPAAGSVATYTAQGLHPGVGFLVGWGYLFVELLVPPLLFLQLGFTVAATLNSQWPSVSADLWWPWVILGSLIVLFAGYRGIRFSARLGTVLGAFEIAVFVILSILFVINAGSHNDLSVFGTSHTPDAYKGFTGIIAGSIYTVLAFSGFEAAAPLAEETVNPKRNIRLAVVGATIGIGIIYIFTTYAIDIAYGPGKFTNFTGAGADSWQGVAKASYGIFWVLVFLAVVNSTIANANAGSNVSTRMAFALGRIRMLPRFLSTIHPRYQSPYLAVLVQWVIGLAVPLILGFKYGPITGFVFDATIIVLVVVGVYIACDLACIGYYLRHRRGDFNPLLHIIVPILGIVAFVPALLAAAGIQVFSFIAPLAAPSSYSGIVVGVWLLIGFGLLGYFASRHPARIAEMSRVHLDEDPVDGDVPVRA</sequence>
<feature type="domain" description="Amino acid permease/ SLC12A" evidence="6">
    <location>
        <begin position="4"/>
        <end position="367"/>
    </location>
</feature>
<feature type="transmembrane region" description="Helical" evidence="5">
    <location>
        <begin position="262"/>
        <end position="280"/>
    </location>
</feature>
<feature type="transmembrane region" description="Helical" evidence="5">
    <location>
        <begin position="381"/>
        <end position="405"/>
    </location>
</feature>
<reference evidence="7 8" key="1">
    <citation type="submission" date="2020-10" db="EMBL/GenBank/DDBJ databases">
        <title>Ca. Dormibacterota MAGs.</title>
        <authorList>
            <person name="Montgomery K."/>
        </authorList>
    </citation>
    <scope>NUCLEOTIDE SEQUENCE [LARGE SCALE GENOMIC DNA]</scope>
    <source>
        <strain evidence="7">SC8812_S17_18</strain>
    </source>
</reference>
<evidence type="ECO:0000256" key="4">
    <source>
        <dbReference type="ARBA" id="ARBA00023136"/>
    </source>
</evidence>
<evidence type="ECO:0000256" key="1">
    <source>
        <dbReference type="ARBA" id="ARBA00004141"/>
    </source>
</evidence>
<dbReference type="GO" id="GO:0016020">
    <property type="term" value="C:membrane"/>
    <property type="evidence" value="ECO:0007669"/>
    <property type="project" value="UniProtKB-SubCell"/>
</dbReference>
<evidence type="ECO:0000256" key="2">
    <source>
        <dbReference type="ARBA" id="ARBA00022692"/>
    </source>
</evidence>
<keyword evidence="2 5" id="KW-0812">Transmembrane</keyword>
<dbReference type="GO" id="GO:0055085">
    <property type="term" value="P:transmembrane transport"/>
    <property type="evidence" value="ECO:0007669"/>
    <property type="project" value="InterPro"/>
</dbReference>
<feature type="transmembrane region" description="Helical" evidence="5">
    <location>
        <begin position="65"/>
        <end position="88"/>
    </location>
</feature>
<proteinExistence type="predicted"/>